<keyword evidence="1" id="KW-0472">Membrane</keyword>
<evidence type="ECO:0000313" key="3">
    <source>
        <dbReference type="Proteomes" id="UP000199073"/>
    </source>
</evidence>
<evidence type="ECO:0000313" key="2">
    <source>
        <dbReference type="EMBL" id="SDP13375.1"/>
    </source>
</evidence>
<dbReference type="AlphaFoldDB" id="A0A1H0Q8N2"/>
<keyword evidence="1" id="KW-0812">Transmembrane</keyword>
<keyword evidence="3" id="KW-1185">Reference proteome</keyword>
<evidence type="ECO:0000256" key="1">
    <source>
        <dbReference type="SAM" id="Phobius"/>
    </source>
</evidence>
<dbReference type="Proteomes" id="UP000199073">
    <property type="component" value="Unassembled WGS sequence"/>
</dbReference>
<reference evidence="2 3" key="1">
    <citation type="submission" date="2016-10" db="EMBL/GenBank/DDBJ databases">
        <authorList>
            <person name="de Groot N.N."/>
        </authorList>
    </citation>
    <scope>NUCLEOTIDE SEQUENCE [LARGE SCALE GENOMIC DNA]</scope>
    <source>
        <strain evidence="2 3">DSM 12130</strain>
    </source>
</reference>
<sequence>MLSTICFCEKIFFPQSVIFLTMIAHFHQTYRLGAIRILTSIALLLLCSFPVAGTTLKNASDRTLTRCGDSALLHHRTEPPQQFLSSLNYRQQRIIRAFCGFTEVNRLQAKKIFAQLHNQDLGFDTIVFLDKFTAQADATVDKTLELLQIIGHDHFMADATLSLMADNMEISCQQTVDFFKRFTSLTTAQQWTVKGLVPLYRGDFKELLATIDTISSLPKPTLDPLTAYLKRPEITFREAAEAASLVAAISNYSVNTRWSAGGFLSHPLITPESLKYWFTDFLPQPVAQRENSYRALLPHQKNILLQSYAYGARNPITLINNLHDVTDPDGREIPNAVLLKMNDGQLQELFDNLLLPADSRLAGRFAEALERRQSELAVAILHQATEQARHLAAKQLTSAHIYVLLSRQDQLYTSSFRDILAPELFDRMMTQYQSLLDFLAAVDPQGLYTASFITNLAWRGMMPLFMPQGSAQQQQLLDLICNRLLDSPQSLLRFSVFFENLLPAFTPECRSYYIAALVAKLDQAPARMQLLLKTILDYHLANHSRLLAPQDRKNIATALTKRSVKEIDTPYPPLPLASWLQDKKLRSLSVFHPDEDGRSSYLSFTVELLHHDYHPFLSTLFNPEPVPESVTRFMKNIRTVPADFHRLAADLYLKCVQTPVIIDWRKTTNGVEIVHSVGVYHGEAVQLHLLRDLFSGGVEMYCQRGHSYWRYLQLLTPLEKLTDREKYPTSLPADFSHLLSLGSCGGIESYQSLNSLFNGRVDIFAAVGTGRTEVNDLYNIRLLELFASPSPPATWKAAAELTAPVFPENADMDYLQPGSLPAIMHKLFYTLQNDASH</sequence>
<keyword evidence="1" id="KW-1133">Transmembrane helix</keyword>
<dbReference type="EMBL" id="FNJI01000011">
    <property type="protein sequence ID" value="SDP13375.1"/>
    <property type="molecule type" value="Genomic_DNA"/>
</dbReference>
<feature type="transmembrane region" description="Helical" evidence="1">
    <location>
        <begin position="37"/>
        <end position="56"/>
    </location>
</feature>
<dbReference type="STRING" id="91360.SAMN05660330_01888"/>
<proteinExistence type="predicted"/>
<name>A0A1H0Q8N2_9BACT</name>
<organism evidence="2 3">
    <name type="scientific">Desulforhopalus singaporensis</name>
    <dbReference type="NCBI Taxonomy" id="91360"/>
    <lineage>
        <taxon>Bacteria</taxon>
        <taxon>Pseudomonadati</taxon>
        <taxon>Thermodesulfobacteriota</taxon>
        <taxon>Desulfobulbia</taxon>
        <taxon>Desulfobulbales</taxon>
        <taxon>Desulfocapsaceae</taxon>
        <taxon>Desulforhopalus</taxon>
    </lineage>
</organism>
<dbReference type="OrthoDB" id="5429425at2"/>
<gene>
    <name evidence="2" type="ORF">SAMN05660330_01888</name>
</gene>
<protein>
    <submittedName>
        <fullName evidence="2">Uncharacterized protein</fullName>
    </submittedName>
</protein>
<dbReference type="RefSeq" id="WP_092222141.1">
    <property type="nucleotide sequence ID" value="NZ_FNJI01000011.1"/>
</dbReference>
<accession>A0A1H0Q8N2</accession>